<evidence type="ECO:0000259" key="2">
    <source>
        <dbReference type="Pfam" id="PF02374"/>
    </source>
</evidence>
<dbReference type="SUPFAM" id="SSF52540">
    <property type="entry name" value="P-loop containing nucleoside triphosphate hydrolases"/>
    <property type="match status" value="1"/>
</dbReference>
<keyword evidence="3" id="KW-0614">Plasmid</keyword>
<keyword evidence="4" id="KW-1185">Reference proteome</keyword>
<dbReference type="PATRIC" id="fig|693216.3.peg.4145"/>
<feature type="domain" description="ArsA/GET3 Anion-transporting ATPase-like" evidence="2">
    <location>
        <begin position="24"/>
        <end position="123"/>
    </location>
</feature>
<evidence type="ECO:0000256" key="1">
    <source>
        <dbReference type="SAM" id="MobiDB-lite"/>
    </source>
</evidence>
<gene>
    <name evidence="3" type="ordered locus">Ctu_3p00390</name>
</gene>
<keyword evidence="3" id="KW-0378">Hydrolase</keyword>
<dbReference type="GO" id="GO:0016787">
    <property type="term" value="F:hydrolase activity"/>
    <property type="evidence" value="ECO:0007669"/>
    <property type="project" value="UniProtKB-KW"/>
</dbReference>
<dbReference type="AlphaFoldDB" id="C9Y5U9"/>
<evidence type="ECO:0000313" key="3">
    <source>
        <dbReference type="EMBL" id="CBA34744.1"/>
    </source>
</evidence>
<reference evidence="4" key="2">
    <citation type="journal article" date="2011" name="J. Bacteriol.">
        <title>Complete genome sequence of Cronobacter turicensis LMG 23827, a food-borne pathogen causing deaths in neonates.</title>
        <authorList>
            <person name="Stephan R."/>
            <person name="Lehner A."/>
            <person name="Tischler P."/>
            <person name="Rattei T."/>
        </authorList>
    </citation>
    <scope>NUCLEOTIDE SEQUENCE [LARGE SCALE GENOMIC DNA]</scope>
    <source>
        <strain evidence="4">DSM 18703 / CCUG 55852 / LMG 23827 / z3032</strain>
    </source>
</reference>
<evidence type="ECO:0000313" key="4">
    <source>
        <dbReference type="Proteomes" id="UP000002069"/>
    </source>
</evidence>
<sequence>MRPGLTTERLPKKMGSKGHFTTPMMQLQDPDRTKVLLVTLPETTPVLEAANLQADLERAGIHPWGWIINNSLSIADTRSPLLCQRAHQELPQIEAVKDQHADRIALVPVLASEPAGIEKLRELMS</sequence>
<dbReference type="KEGG" id="ctu:Ctu_3p00390"/>
<organism evidence="3 4">
    <name type="scientific">Cronobacter turicensis (strain DSM 18703 / CCUG 55852 / LMG 23827 / z3032)</name>
    <dbReference type="NCBI Taxonomy" id="693216"/>
    <lineage>
        <taxon>Bacteria</taxon>
        <taxon>Pseudomonadati</taxon>
        <taxon>Pseudomonadota</taxon>
        <taxon>Gammaproteobacteria</taxon>
        <taxon>Enterobacterales</taxon>
        <taxon>Enterobacteriaceae</taxon>
        <taxon>Cronobacter</taxon>
    </lineage>
</organism>
<name>C9Y5U9_CROTZ</name>
<dbReference type="InterPro" id="IPR027417">
    <property type="entry name" value="P-loop_NTPase"/>
</dbReference>
<reference evidence="3 4" key="1">
    <citation type="journal article" date="2010" name="J. Bacteriol.">
        <title>Complete Genome Sequence of Cronobacter turicensis LMG 23827, a foodborne pathogen causing deaths in neonates.</title>
        <authorList>
            <person name="Stephan R."/>
            <person name="Lehner A."/>
            <person name="Tischler P."/>
            <person name="Rattei T."/>
        </authorList>
    </citation>
    <scope>NUCLEOTIDE SEQUENCE [LARGE SCALE GENOMIC DNA]</scope>
    <source>
        <strain evidence="4">DSM 18703 / CCUG 55852 / LMG 23827 / z3032</strain>
        <plasmid evidence="3 4">pCTU3</plasmid>
    </source>
</reference>
<dbReference type="HOGENOM" id="CLU_141566_0_0_6"/>
<feature type="region of interest" description="Disordered" evidence="1">
    <location>
        <begin position="1"/>
        <end position="20"/>
    </location>
</feature>
<dbReference type="EMBL" id="FN543096">
    <property type="protein sequence ID" value="CBA34744.1"/>
    <property type="molecule type" value="Genomic_DNA"/>
</dbReference>
<geneLocation type="plasmid" evidence="3 4">
    <name>pCTU3</name>
</geneLocation>
<proteinExistence type="predicted"/>
<dbReference type="Proteomes" id="UP000002069">
    <property type="component" value="Plasmid pCTU3"/>
</dbReference>
<protein>
    <recommendedName>
        <fullName evidence="2">ArsA/GET3 Anion-transporting ATPase-like domain-containing protein</fullName>
    </recommendedName>
</protein>
<dbReference type="InterPro" id="IPR025723">
    <property type="entry name" value="ArsA/GET3_ATPase-like"/>
</dbReference>
<accession>C9Y5U9</accession>
<dbReference type="Gene3D" id="3.40.50.300">
    <property type="entry name" value="P-loop containing nucleotide triphosphate hydrolases"/>
    <property type="match status" value="1"/>
</dbReference>
<dbReference type="Pfam" id="PF02374">
    <property type="entry name" value="ArsA_ATPase"/>
    <property type="match status" value="1"/>
</dbReference>